<evidence type="ECO:0000256" key="1">
    <source>
        <dbReference type="SAM" id="SignalP"/>
    </source>
</evidence>
<name>A0ABR4W8X2_9GAMM</name>
<evidence type="ECO:0000313" key="2">
    <source>
        <dbReference type="EMBL" id="KGD59861.1"/>
    </source>
</evidence>
<comment type="caution">
    <text evidence="2">The sequence shown here is derived from an EMBL/GenBank/DDBJ whole genome shotgun (WGS) entry which is preliminary data.</text>
</comment>
<dbReference type="Proteomes" id="UP000029443">
    <property type="component" value="Unassembled WGS sequence"/>
</dbReference>
<dbReference type="Pfam" id="PF12276">
    <property type="entry name" value="DUF3617"/>
    <property type="match status" value="1"/>
</dbReference>
<sequence length="139" mass="15121">MKHTILLATLLGLCAPVLAGDLKPGLWQINTTMEGDNLPPQMRAHTQQQCLSPEEAEDVVSALQESWNADECDLGKVDRSGDNLTWEASCNQNGMQSTMKGSVTLHSDTHYTSTIDMTMPSHKMVSKSEGKWASSDCPG</sequence>
<feature type="signal peptide" evidence="1">
    <location>
        <begin position="1"/>
        <end position="19"/>
    </location>
</feature>
<dbReference type="InterPro" id="IPR022061">
    <property type="entry name" value="DUF3617"/>
</dbReference>
<accession>A0ABR4W8X2</accession>
<organism evidence="2 3">
    <name type="scientific">Alcanivorax jadensis T9</name>
    <dbReference type="NCBI Taxonomy" id="1177181"/>
    <lineage>
        <taxon>Bacteria</taxon>
        <taxon>Pseudomonadati</taxon>
        <taxon>Pseudomonadota</taxon>
        <taxon>Gammaproteobacteria</taxon>
        <taxon>Oceanospirillales</taxon>
        <taxon>Alcanivoracaceae</taxon>
        <taxon>Alcanivorax</taxon>
    </lineage>
</organism>
<feature type="chain" id="PRO_5045281159" description="DUF3617 family protein" evidence="1">
    <location>
        <begin position="20"/>
        <end position="139"/>
    </location>
</feature>
<evidence type="ECO:0008006" key="4">
    <source>
        <dbReference type="Google" id="ProtNLM"/>
    </source>
</evidence>
<proteinExistence type="predicted"/>
<reference evidence="2 3" key="1">
    <citation type="submission" date="2012-09" db="EMBL/GenBank/DDBJ databases">
        <title>Genome Sequence of alkane-degrading Bacterium Alcanivorax jadensis T9.</title>
        <authorList>
            <person name="Lai Q."/>
            <person name="Shao Z."/>
        </authorList>
    </citation>
    <scope>NUCLEOTIDE SEQUENCE [LARGE SCALE GENOMIC DNA]</scope>
    <source>
        <strain evidence="2 3">T9</strain>
    </source>
</reference>
<gene>
    <name evidence="2" type="ORF">T9A_03139</name>
</gene>
<keyword evidence="1" id="KW-0732">Signal</keyword>
<dbReference type="EMBL" id="ARXU01000017">
    <property type="protein sequence ID" value="KGD59861.1"/>
    <property type="molecule type" value="Genomic_DNA"/>
</dbReference>
<keyword evidence="3" id="KW-1185">Reference proteome</keyword>
<protein>
    <recommendedName>
        <fullName evidence="4">DUF3617 family protein</fullName>
    </recommendedName>
</protein>
<dbReference type="RefSeq" id="WP_035250350.1">
    <property type="nucleotide sequence ID" value="NZ_ARXU01000017.1"/>
</dbReference>
<evidence type="ECO:0000313" key="3">
    <source>
        <dbReference type="Proteomes" id="UP000029443"/>
    </source>
</evidence>